<feature type="compositionally biased region" description="Polar residues" evidence="1">
    <location>
        <begin position="67"/>
        <end position="77"/>
    </location>
</feature>
<dbReference type="STRING" id="691883.A0A058ZD73"/>
<dbReference type="GeneID" id="20526020"/>
<keyword evidence="3" id="KW-1185">Reference proteome</keyword>
<feature type="region of interest" description="Disordered" evidence="1">
    <location>
        <begin position="120"/>
        <end position="254"/>
    </location>
</feature>
<feature type="region of interest" description="Disordered" evidence="1">
    <location>
        <begin position="475"/>
        <end position="528"/>
    </location>
</feature>
<feature type="compositionally biased region" description="Polar residues" evidence="1">
    <location>
        <begin position="1"/>
        <end position="20"/>
    </location>
</feature>
<feature type="region of interest" description="Disordered" evidence="1">
    <location>
        <begin position="1"/>
        <end position="108"/>
    </location>
</feature>
<gene>
    <name evidence="2" type="ORF">H696_01295</name>
</gene>
<protein>
    <submittedName>
        <fullName evidence="2">Uncharacterized protein</fullName>
    </submittedName>
</protein>
<evidence type="ECO:0000256" key="1">
    <source>
        <dbReference type="SAM" id="MobiDB-lite"/>
    </source>
</evidence>
<feature type="compositionally biased region" description="Low complexity" evidence="1">
    <location>
        <begin position="120"/>
        <end position="165"/>
    </location>
</feature>
<dbReference type="EMBL" id="KB932202">
    <property type="protein sequence ID" value="KCV71886.1"/>
    <property type="molecule type" value="Genomic_DNA"/>
</dbReference>
<name>A0A058ZD73_FONAL</name>
<feature type="compositionally biased region" description="Low complexity" evidence="1">
    <location>
        <begin position="176"/>
        <end position="200"/>
    </location>
</feature>
<reference evidence="2" key="1">
    <citation type="submission" date="2013-04" db="EMBL/GenBank/DDBJ databases">
        <title>The Genome Sequence of Fonticula alba ATCC 38817.</title>
        <authorList>
            <consortium name="The Broad Institute Genomics Platform"/>
            <person name="Russ C."/>
            <person name="Cuomo C."/>
            <person name="Burger G."/>
            <person name="Gray M.W."/>
            <person name="Holland P.W.H."/>
            <person name="King N."/>
            <person name="Lang F.B.F."/>
            <person name="Roger A.J."/>
            <person name="Ruiz-Trillo I."/>
            <person name="Brown M."/>
            <person name="Walker B."/>
            <person name="Young S."/>
            <person name="Zeng Q."/>
            <person name="Gargeya S."/>
            <person name="Fitzgerald M."/>
            <person name="Haas B."/>
            <person name="Abouelleil A."/>
            <person name="Allen A.W."/>
            <person name="Alvarado L."/>
            <person name="Arachchi H.M."/>
            <person name="Berlin A.M."/>
            <person name="Chapman S.B."/>
            <person name="Gainer-Dewar J."/>
            <person name="Goldberg J."/>
            <person name="Griggs A."/>
            <person name="Gujja S."/>
            <person name="Hansen M."/>
            <person name="Howarth C."/>
            <person name="Imamovic A."/>
            <person name="Ireland A."/>
            <person name="Larimer J."/>
            <person name="McCowan C."/>
            <person name="Murphy C."/>
            <person name="Pearson M."/>
            <person name="Poon T.W."/>
            <person name="Priest M."/>
            <person name="Roberts A."/>
            <person name="Saif S."/>
            <person name="Shea T."/>
            <person name="Sisk P."/>
            <person name="Sykes S."/>
            <person name="Wortman J."/>
            <person name="Nusbaum C."/>
            <person name="Birren B."/>
        </authorList>
    </citation>
    <scope>NUCLEOTIDE SEQUENCE [LARGE SCALE GENOMIC DNA]</scope>
    <source>
        <strain evidence="2">ATCC 38817</strain>
    </source>
</reference>
<proteinExistence type="predicted"/>
<evidence type="ECO:0000313" key="2">
    <source>
        <dbReference type="EMBL" id="KCV71886.1"/>
    </source>
</evidence>
<dbReference type="Proteomes" id="UP000030693">
    <property type="component" value="Unassembled WGS sequence"/>
</dbReference>
<accession>A0A058ZD73</accession>
<feature type="compositionally biased region" description="Low complexity" evidence="1">
    <location>
        <begin position="509"/>
        <end position="523"/>
    </location>
</feature>
<evidence type="ECO:0000313" key="3">
    <source>
        <dbReference type="Proteomes" id="UP000030693"/>
    </source>
</evidence>
<feature type="compositionally biased region" description="Low complexity" evidence="1">
    <location>
        <begin position="21"/>
        <end position="50"/>
    </location>
</feature>
<organism evidence="2">
    <name type="scientific">Fonticula alba</name>
    <name type="common">Slime mold</name>
    <dbReference type="NCBI Taxonomy" id="691883"/>
    <lineage>
        <taxon>Eukaryota</taxon>
        <taxon>Rotosphaerida</taxon>
        <taxon>Fonticulaceae</taxon>
        <taxon>Fonticula</taxon>
    </lineage>
</organism>
<dbReference type="RefSeq" id="XP_009493464.1">
    <property type="nucleotide sequence ID" value="XM_009495189.1"/>
</dbReference>
<feature type="compositionally biased region" description="Low complexity" evidence="1">
    <location>
        <begin position="215"/>
        <end position="225"/>
    </location>
</feature>
<sequence>MSNSPFASRMLSTVPSPLQRSESAPVSASPAMSPGAGSTEAPTAPASAAPLRPLDSLFSAHMPAPTDTASLATSETQKPPPEAADVEGDRIVTGSSTVTPSLGPFDLLAGDTAAPVALTTPSAANAPAEPAPLLATPTPPGSSSGSNSALDQSALSSSSNRVSRLFAAQPTSTGNSRSGSPGPASASLLSEPSSGEGRSLAGDDNAPRPDASIEQQQQQQHHQQQPMSGLDAQPPSPQPDDASGLASPSQTSLAAALTGPSGLASIDLSTMSATSPIITTTTITEPVGDLNQLAAFLLREIQQGQTAYTRDALLPICFQLSDHASTGLRDLFSRLLTIMEDAIDKRFAMANQTTLDTSIPLADIQRSTKRLQEDNVRLATSLSAIQQALQAGSVTAGSDQQFDMTEAATGSTMADIMGKLEALSTHVTDLRNSMADHSRRIDFVTSKLSPIISPGSQSPLGDLFRRAATDAVPADAPLDPWTGASLPRQGGPAVVPAPLRESLAQTQQPPSTMRAAAPTTPTADAGVGGHSFFSSPAIRLLDELARRRPAALFLDTFVQVFNDPQNGHMRPALLFRYFGEEDAEDDGSIAVGDEPMQLHLSPGQLLGLPADWASLEEVPKQAPPSRSLRPVVAILCGGLPSLGPDRAAAWLAPMVAIIARRGDPRPHALHAFWASILPLIAADSALSDSLAYVEQLIRVAMQ</sequence>
<dbReference type="AlphaFoldDB" id="A0A058ZD73"/>